<dbReference type="PROSITE" id="PS50072">
    <property type="entry name" value="CSA_PPIASE_2"/>
    <property type="match status" value="1"/>
</dbReference>
<accession>A0A2T5GTV4</accession>
<reference evidence="6 7" key="1">
    <citation type="submission" date="2018-04" db="EMBL/GenBank/DDBJ databases">
        <title>Genomic Encyclopedia of Type Strains, Phase III (KMG-III): the genomes of soil and plant-associated and newly described type strains.</title>
        <authorList>
            <person name="Whitman W."/>
        </authorList>
    </citation>
    <scope>NUCLEOTIDE SEQUENCE [LARGE SCALE GENOMIC DNA]</scope>
    <source>
        <strain evidence="6 7">MA101b</strain>
    </source>
</reference>
<keyword evidence="2" id="KW-0697">Rotamase</keyword>
<keyword evidence="3 6" id="KW-0413">Isomerase</keyword>
<dbReference type="InterPro" id="IPR002130">
    <property type="entry name" value="Cyclophilin-type_PPIase_dom"/>
</dbReference>
<proteinExistence type="predicted"/>
<dbReference type="EMBL" id="QAOG01000001">
    <property type="protein sequence ID" value="PTQ62755.1"/>
    <property type="molecule type" value="Genomic_DNA"/>
</dbReference>
<comment type="caution">
    <text evidence="6">The sequence shown here is derived from an EMBL/GenBank/DDBJ whole genome shotgun (WGS) entry which is preliminary data.</text>
</comment>
<dbReference type="InterPro" id="IPR044665">
    <property type="entry name" value="E_coli_cyclophilin_A-like"/>
</dbReference>
<protein>
    <recommendedName>
        <fullName evidence="1">peptidylprolyl isomerase</fullName>
        <ecNumber evidence="1">5.2.1.8</ecNumber>
    </recommendedName>
</protein>
<dbReference type="Pfam" id="PF00160">
    <property type="entry name" value="Pro_isomerase"/>
    <property type="match status" value="1"/>
</dbReference>
<dbReference type="RefSeq" id="WP_107957087.1">
    <property type="nucleotide sequence ID" value="NZ_JAPZPS010000007.1"/>
</dbReference>
<name>A0A2T5GTV4_9SPHN</name>
<feature type="domain" description="PPIase cyclophilin-type" evidence="5">
    <location>
        <begin position="51"/>
        <end position="213"/>
    </location>
</feature>
<evidence type="ECO:0000259" key="5">
    <source>
        <dbReference type="PROSITE" id="PS50072"/>
    </source>
</evidence>
<dbReference type="Gene3D" id="2.40.100.10">
    <property type="entry name" value="Cyclophilin-like"/>
    <property type="match status" value="1"/>
</dbReference>
<feature type="signal peptide" evidence="4">
    <location>
        <begin position="1"/>
        <end position="20"/>
    </location>
</feature>
<gene>
    <name evidence="6" type="ORF">C8J26_1039</name>
</gene>
<evidence type="ECO:0000256" key="4">
    <source>
        <dbReference type="SAM" id="SignalP"/>
    </source>
</evidence>
<sequence>MTSTLIGASLALLFAVSASAQTPVPVAPSVPAAADAVPAETVSIVMTTSEGPITLALEKARAPLTTANFLRYVDQKRLDGVTFYRAMNLGQGTGLIQGGPQNDPKRILKPVAHEPTSKTGLSHVDGTISLARLAPGTATADFFITIGPVLSLDAAPAGSGDTAGYAAFGHVVAGMDVVKRILGAPTSATAGVGVMKGQMIAAPVKILTVRRAQ</sequence>
<evidence type="ECO:0000313" key="6">
    <source>
        <dbReference type="EMBL" id="PTQ62755.1"/>
    </source>
</evidence>
<dbReference type="SUPFAM" id="SSF50891">
    <property type="entry name" value="Cyclophilin-like"/>
    <property type="match status" value="1"/>
</dbReference>
<dbReference type="InterPro" id="IPR029000">
    <property type="entry name" value="Cyclophilin-like_dom_sf"/>
</dbReference>
<dbReference type="EC" id="5.2.1.8" evidence="1"/>
<dbReference type="GO" id="GO:0003755">
    <property type="term" value="F:peptidyl-prolyl cis-trans isomerase activity"/>
    <property type="evidence" value="ECO:0007669"/>
    <property type="project" value="UniProtKB-KW"/>
</dbReference>
<evidence type="ECO:0000256" key="1">
    <source>
        <dbReference type="ARBA" id="ARBA00013194"/>
    </source>
</evidence>
<dbReference type="Proteomes" id="UP000244189">
    <property type="component" value="Unassembled WGS sequence"/>
</dbReference>
<keyword evidence="4" id="KW-0732">Signal</keyword>
<organism evidence="6 7">
    <name type="scientific">Sphingomonas aurantiaca</name>
    <dbReference type="NCBI Taxonomy" id="185949"/>
    <lineage>
        <taxon>Bacteria</taxon>
        <taxon>Pseudomonadati</taxon>
        <taxon>Pseudomonadota</taxon>
        <taxon>Alphaproteobacteria</taxon>
        <taxon>Sphingomonadales</taxon>
        <taxon>Sphingomonadaceae</taxon>
        <taxon>Sphingomonas</taxon>
    </lineage>
</organism>
<feature type="chain" id="PRO_5015407277" description="peptidylprolyl isomerase" evidence="4">
    <location>
        <begin position="21"/>
        <end position="213"/>
    </location>
</feature>
<dbReference type="AlphaFoldDB" id="A0A2T5GTV4"/>
<keyword evidence="7" id="KW-1185">Reference proteome</keyword>
<evidence type="ECO:0000313" key="7">
    <source>
        <dbReference type="Proteomes" id="UP000244189"/>
    </source>
</evidence>
<evidence type="ECO:0000256" key="2">
    <source>
        <dbReference type="ARBA" id="ARBA00023110"/>
    </source>
</evidence>
<evidence type="ECO:0000256" key="3">
    <source>
        <dbReference type="ARBA" id="ARBA00023235"/>
    </source>
</evidence>
<dbReference type="PANTHER" id="PTHR43246">
    <property type="entry name" value="PEPTIDYL-PROLYL CIS-TRANS ISOMERASE CYP38, CHLOROPLASTIC"/>
    <property type="match status" value="1"/>
</dbReference>